<name>A0A086SK16_VIBCL</name>
<dbReference type="EMBL" id="SISP01000031">
    <property type="protein sequence ID" value="TBM39881.1"/>
    <property type="molecule type" value="Genomic_DNA"/>
</dbReference>
<feature type="region of interest" description="Disordered" evidence="4">
    <location>
        <begin position="1"/>
        <end position="24"/>
    </location>
</feature>
<evidence type="ECO:0000313" key="9">
    <source>
        <dbReference type="EMBL" id="MVD24094.1"/>
    </source>
</evidence>
<dbReference type="SMR" id="A0A086SK16"/>
<proteinExistence type="predicted"/>
<evidence type="ECO:0000256" key="2">
    <source>
        <dbReference type="ARBA" id="ARBA00022741"/>
    </source>
</evidence>
<dbReference type="Proteomes" id="UP000294145">
    <property type="component" value="Unassembled WGS sequence"/>
</dbReference>
<keyword evidence="7" id="KW-0282">Flagellum</keyword>
<dbReference type="AlphaFoldDB" id="A0A086SK16"/>
<organism evidence="7 12">
    <name type="scientific">Vibrio cholerae</name>
    <dbReference type="NCBI Taxonomy" id="666"/>
    <lineage>
        <taxon>Bacteria</taxon>
        <taxon>Pseudomonadati</taxon>
        <taxon>Pseudomonadota</taxon>
        <taxon>Gammaproteobacteria</taxon>
        <taxon>Vibrionales</taxon>
        <taxon>Vibrionaceae</taxon>
        <taxon>Vibrio</taxon>
    </lineage>
</organism>
<dbReference type="EMBL" id="VUAA01000009">
    <property type="protein sequence ID" value="KAA1254828.1"/>
    <property type="molecule type" value="Genomic_DNA"/>
</dbReference>
<dbReference type="Gene3D" id="2.40.10.220">
    <property type="entry name" value="predicted glycosyltransferase like domains"/>
    <property type="match status" value="1"/>
</dbReference>
<feature type="domain" description="Type III secretion system flagellar brake protein YcgR PilZN" evidence="6">
    <location>
        <begin position="41"/>
        <end position="127"/>
    </location>
</feature>
<dbReference type="EMBL" id="QZRB01000016">
    <property type="protein sequence ID" value="MVD24094.1"/>
    <property type="molecule type" value="Genomic_DNA"/>
</dbReference>
<dbReference type="Gene3D" id="2.30.110.10">
    <property type="entry name" value="Electron Transport, Fmn-binding Protein, Chain A"/>
    <property type="match status" value="1"/>
</dbReference>
<dbReference type="OMA" id="SKSGCRF"/>
<dbReference type="Pfam" id="PF07238">
    <property type="entry name" value="PilZ"/>
    <property type="match status" value="1"/>
</dbReference>
<protein>
    <submittedName>
        <fullName evidence="7">Flagellar brake protein</fullName>
    </submittedName>
</protein>
<evidence type="ECO:0000313" key="8">
    <source>
        <dbReference type="EMBL" id="MBS7672080.1"/>
    </source>
</evidence>
<evidence type="ECO:0000256" key="4">
    <source>
        <dbReference type="SAM" id="MobiDB-lite"/>
    </source>
</evidence>
<reference evidence="8" key="4">
    <citation type="submission" date="2021-05" db="EMBL/GenBank/DDBJ databases">
        <authorList>
            <person name="Stine C."/>
        </authorList>
    </citation>
    <scope>NUCLEOTIDE SEQUENCE</scope>
    <source>
        <strain evidence="8">TDS0091212</strain>
    </source>
</reference>
<keyword evidence="7" id="KW-0969">Cilium</keyword>
<reference evidence="7 12" key="3">
    <citation type="submission" date="2019-09" db="EMBL/GenBank/DDBJ databases">
        <authorList>
            <person name="Kritzky A."/>
            <person name="Schelkanova E.Y."/>
            <person name="Alkhova Z.V."/>
            <person name="Smirnova N.I."/>
        </authorList>
    </citation>
    <scope>NUCLEOTIDE SEQUENCE [LARGE SCALE GENOMIC DNA]</scope>
    <source>
        <strain evidence="7 12">M1526</strain>
    </source>
</reference>
<evidence type="ECO:0000313" key="11">
    <source>
        <dbReference type="Proteomes" id="UP000294145"/>
    </source>
</evidence>
<accession>A0A086SK16</accession>
<gene>
    <name evidence="9" type="ORF">D6U24_12060</name>
    <name evidence="10" type="ORF">EYB64_15860</name>
    <name evidence="7" type="ORF">F0M16_09660</name>
    <name evidence="8" type="ORF">KIN13_01280</name>
</gene>
<dbReference type="Proteomes" id="UP000471242">
    <property type="component" value="Unassembled WGS sequence"/>
</dbReference>
<feature type="compositionally biased region" description="Polar residues" evidence="4">
    <location>
        <begin position="12"/>
        <end position="24"/>
    </location>
</feature>
<comment type="caution">
    <text evidence="7">The sequence shown here is derived from an EMBL/GenBank/DDBJ whole genome shotgun (WGS) entry which is preliminary data.</text>
</comment>
<dbReference type="RefSeq" id="WP_001088585.1">
    <property type="nucleotide sequence ID" value="NZ_AP018677.1"/>
</dbReference>
<evidence type="ECO:0000313" key="10">
    <source>
        <dbReference type="EMBL" id="TBM39881.1"/>
    </source>
</evidence>
<dbReference type="Proteomes" id="UP001196338">
    <property type="component" value="Unassembled WGS sequence"/>
</dbReference>
<evidence type="ECO:0000259" key="5">
    <source>
        <dbReference type="Pfam" id="PF07238"/>
    </source>
</evidence>
<dbReference type="InterPro" id="IPR009875">
    <property type="entry name" value="PilZ_domain"/>
</dbReference>
<feature type="domain" description="PilZ" evidence="5">
    <location>
        <begin position="134"/>
        <end position="237"/>
    </location>
</feature>
<dbReference type="Pfam" id="PF12945">
    <property type="entry name" value="PilZNR"/>
    <property type="match status" value="1"/>
</dbReference>
<evidence type="ECO:0000259" key="6">
    <source>
        <dbReference type="Pfam" id="PF12945"/>
    </source>
</evidence>
<evidence type="ECO:0000313" key="7">
    <source>
        <dbReference type="EMBL" id="KAA1254828.1"/>
    </source>
</evidence>
<keyword evidence="3" id="KW-0975">Bacterial flagellum</keyword>
<dbReference type="GO" id="GO:0035438">
    <property type="term" value="F:cyclic-di-GMP binding"/>
    <property type="evidence" value="ECO:0007669"/>
    <property type="project" value="InterPro"/>
</dbReference>
<sequence length="252" mass="28381">MNSRPAEKIDNNDGQTETPRSKTVSTINSTDALAMVEHSSELTLSITTPVGTKFVCRTPFIGTHTDKFLLVEMPKISADDLQYFFQEGFWMNIRAISPRGEGALIHFRSQLMHILQEPVPMAFLSIPNTMQVSQLRKEPRFELNLAGKVLFDEHRGDCELRDLSRSGCRFITPPLGKTYQVGDLVALEIFSDLRGTKTFPPLTGKICNLQRSLHHARYGLEFNEEGRNNAKNLLAQLKFNGTKLTLNAEKKA</sequence>
<evidence type="ECO:0000313" key="12">
    <source>
        <dbReference type="Proteomes" id="UP000323225"/>
    </source>
</evidence>
<feature type="compositionally biased region" description="Basic and acidic residues" evidence="4">
    <location>
        <begin position="1"/>
        <end position="11"/>
    </location>
</feature>
<dbReference type="KEGG" id="vcx:VAA049_1857"/>
<dbReference type="KEGG" id="vcq:EN18_03980"/>
<reference evidence="8" key="5">
    <citation type="submission" date="2023-08" db="EMBL/GenBank/DDBJ databases">
        <title>Vibrio cholerae Outbreaks in Tanzania Exemplify Founder Flush: Simultaneous Increases in Population Size and Genetic Diversity.</title>
        <authorList>
            <person name="Debes A.K."/>
            <person name="Mohammed A."/>
            <person name="Maseke I."/>
            <person name="Almeida M."/>
            <person name="Li S."/>
            <person name="Matimba H."/>
            <person name="Joachim A."/>
            <person name="Mizinduko M."/>
            <person name="Nyanga S."/>
            <person name="Kelly M."/>
            <person name="Kachwamba Y."/>
            <person name="Schaffer A.M."/>
            <person name="Nyanga A.S."/>
            <person name="Mghamba J."/>
            <person name="Mosha F.S."/>
            <person name="Sack D.A."/>
            <person name="Stine O.C."/>
        </authorList>
    </citation>
    <scope>NUCLEOTIDE SEQUENCE</scope>
    <source>
        <strain evidence="8">TDS0091212</strain>
    </source>
</reference>
<keyword evidence="1" id="KW-0973">c-di-GMP</keyword>
<reference evidence="10 11" key="2">
    <citation type="submission" date="2019-02" db="EMBL/GenBank/DDBJ databases">
        <title>Genomic plasticity associated with the antimicrobial resistance in Vibrio cholerae.</title>
        <authorList>
            <person name="Verma J."/>
            <person name="Bag S."/>
            <person name="Saha B."/>
            <person name="Kumar P."/>
            <person name="Ghosh T.S."/>
            <person name="Dayal M."/>
            <person name="Senapati T."/>
            <person name="Mehra S."/>
            <person name="Dey P."/>
            <person name="Desigamani A."/>
            <person name="Kumar D."/>
            <person name="Rana P."/>
            <person name="Kumar B."/>
            <person name="Maiti T.K."/>
            <person name="Sharma N.C."/>
            <person name="Bhadra R.K."/>
            <person name="Mutreja A."/>
            <person name="Nair G.B."/>
            <person name="Ramamurthy T."/>
            <person name="Das B."/>
        </authorList>
    </citation>
    <scope>NUCLEOTIDE SEQUENCE [LARGE SCALE GENOMIC DNA]</scope>
    <source>
        <strain evidence="10 11">IDH06781</strain>
    </source>
</reference>
<dbReference type="SUPFAM" id="SSF141371">
    <property type="entry name" value="PilZ domain-like"/>
    <property type="match status" value="2"/>
</dbReference>
<keyword evidence="7" id="KW-0966">Cell projection</keyword>
<evidence type="ECO:0000313" key="13">
    <source>
        <dbReference type="Proteomes" id="UP000471242"/>
    </source>
</evidence>
<reference evidence="9 13" key="1">
    <citation type="submission" date="2018-09" db="EMBL/GenBank/DDBJ databases">
        <title>Genomic epidemiology reveals two lineages of Vibrio cholerae that can cause global cholera epidemics despite absence of cholera toxin gene.</title>
        <authorList>
            <person name="Wang H."/>
            <person name="Zen W."/>
            <person name="Yu H."/>
            <person name="Zhang W."/>
            <person name="Pan J."/>
            <person name="Yang C."/>
            <person name="Cui Y."/>
        </authorList>
    </citation>
    <scope>NUCLEOTIDE SEQUENCE [LARGE SCALE GENOMIC DNA]</scope>
    <source>
        <strain evidence="9 13">00-1_S85</strain>
    </source>
</reference>
<dbReference type="EMBL" id="JAHBND010000050">
    <property type="protein sequence ID" value="MBS7672080.1"/>
    <property type="molecule type" value="Genomic_DNA"/>
</dbReference>
<dbReference type="InterPro" id="IPR009926">
    <property type="entry name" value="T3SS_YcgR_PilZN"/>
</dbReference>
<keyword evidence="2" id="KW-0547">Nucleotide-binding</keyword>
<dbReference type="Proteomes" id="UP000323225">
    <property type="component" value="Unassembled WGS sequence"/>
</dbReference>
<dbReference type="InterPro" id="IPR012349">
    <property type="entry name" value="Split_barrel_FMN-bd"/>
</dbReference>
<evidence type="ECO:0000256" key="3">
    <source>
        <dbReference type="ARBA" id="ARBA00023143"/>
    </source>
</evidence>
<evidence type="ECO:0000256" key="1">
    <source>
        <dbReference type="ARBA" id="ARBA00022636"/>
    </source>
</evidence>